<proteinExistence type="predicted"/>
<protein>
    <recommendedName>
        <fullName evidence="3">HTH cro/C1-type domain-containing protein</fullName>
    </recommendedName>
</protein>
<dbReference type="HOGENOM" id="CLU_2260653_0_0_11"/>
<sequence length="103" mass="11671">MHTFCMNAKRVPWIPDTDSFAARLVLVRHEMGWNAKEAALACGISPQSWREWELSGRRPRDYEGVCKQIAARTKCDLIWLMVGDPRPEWPLANVVGGTHQPVG</sequence>
<evidence type="ECO:0000313" key="1">
    <source>
        <dbReference type="EMBL" id="EFG75282.1"/>
    </source>
</evidence>
<dbReference type="AlphaFoldDB" id="D5PFA1"/>
<dbReference type="Gene3D" id="1.10.260.40">
    <property type="entry name" value="lambda repressor-like DNA-binding domains"/>
    <property type="match status" value="1"/>
</dbReference>
<keyword evidence="2" id="KW-1185">Reference proteome</keyword>
<evidence type="ECO:0008006" key="3">
    <source>
        <dbReference type="Google" id="ProtNLM"/>
    </source>
</evidence>
<evidence type="ECO:0000313" key="2">
    <source>
        <dbReference type="Proteomes" id="UP000003653"/>
    </source>
</evidence>
<name>D5PFA1_9MYCO</name>
<organism evidence="1 2">
    <name type="scientific">Mycobacterium parascrofulaceum ATCC BAA-614</name>
    <dbReference type="NCBI Taxonomy" id="525368"/>
    <lineage>
        <taxon>Bacteria</taxon>
        <taxon>Bacillati</taxon>
        <taxon>Actinomycetota</taxon>
        <taxon>Actinomycetes</taxon>
        <taxon>Mycobacteriales</taxon>
        <taxon>Mycobacteriaceae</taxon>
        <taxon>Mycobacterium</taxon>
        <taxon>Mycobacterium simiae complex</taxon>
    </lineage>
</organism>
<comment type="caution">
    <text evidence="1">The sequence shown here is derived from an EMBL/GenBank/DDBJ whole genome shotgun (WGS) entry which is preliminary data.</text>
</comment>
<dbReference type="SUPFAM" id="SSF47413">
    <property type="entry name" value="lambda repressor-like DNA-binding domains"/>
    <property type="match status" value="1"/>
</dbReference>
<dbReference type="GO" id="GO:0003677">
    <property type="term" value="F:DNA binding"/>
    <property type="evidence" value="ECO:0007669"/>
    <property type="project" value="InterPro"/>
</dbReference>
<dbReference type="CDD" id="cd00093">
    <property type="entry name" value="HTH_XRE"/>
    <property type="match status" value="1"/>
</dbReference>
<reference evidence="1 2" key="1">
    <citation type="submission" date="2010-04" db="EMBL/GenBank/DDBJ databases">
        <authorList>
            <person name="Muzny D."/>
            <person name="Qin X."/>
            <person name="Deng J."/>
            <person name="Jiang H."/>
            <person name="Liu Y."/>
            <person name="Qu J."/>
            <person name="Song X.-Z."/>
            <person name="Zhang L."/>
            <person name="Thornton R."/>
            <person name="Coyle M."/>
            <person name="Francisco L."/>
            <person name="Jackson L."/>
            <person name="Javaid M."/>
            <person name="Korchina V."/>
            <person name="Kovar C."/>
            <person name="Mata R."/>
            <person name="Mathew T."/>
            <person name="Ngo R."/>
            <person name="Nguyen L."/>
            <person name="Nguyen N."/>
            <person name="Okwuonu G."/>
            <person name="Ongeri F."/>
            <person name="Pham C."/>
            <person name="Simmons D."/>
            <person name="Wilczek-Boney K."/>
            <person name="Hale W."/>
            <person name="Jakkamsetti A."/>
            <person name="Pham P."/>
            <person name="Ruth R."/>
            <person name="San Lucas F."/>
            <person name="Warren J."/>
            <person name="Zhang J."/>
            <person name="Zhao Z."/>
            <person name="Zhou C."/>
            <person name="Zhu D."/>
            <person name="Lee S."/>
            <person name="Bess C."/>
            <person name="Blankenburg K."/>
            <person name="Forbes L."/>
            <person name="Fu Q."/>
            <person name="Gubbala S."/>
            <person name="Hirani K."/>
            <person name="Jayaseelan J.C."/>
            <person name="Lara F."/>
            <person name="Munidasa M."/>
            <person name="Palculict T."/>
            <person name="Patil S."/>
            <person name="Pu L.-L."/>
            <person name="Saada N."/>
            <person name="Tang L."/>
            <person name="Weissenberger G."/>
            <person name="Zhu Y."/>
            <person name="Hemphill L."/>
            <person name="Shang Y."/>
            <person name="Youmans B."/>
            <person name="Ayvaz T."/>
            <person name="Ross M."/>
            <person name="Santibanez J."/>
            <person name="Aqrawi P."/>
            <person name="Gross S."/>
            <person name="Joshi V."/>
            <person name="Fowler G."/>
            <person name="Nazareth L."/>
            <person name="Reid J."/>
            <person name="Worley K."/>
            <person name="Petrosino J."/>
            <person name="Highlander S."/>
            <person name="Gibbs R."/>
        </authorList>
    </citation>
    <scope>NUCLEOTIDE SEQUENCE [LARGE SCALE GENOMIC DNA]</scope>
    <source>
        <strain evidence="1 2">ATCC BAA-614</strain>
    </source>
</reference>
<accession>D5PFA1</accession>
<gene>
    <name evidence="1" type="ORF">HMPREF0591_4845</name>
</gene>
<dbReference type="Proteomes" id="UP000003653">
    <property type="component" value="Unassembled WGS sequence"/>
</dbReference>
<dbReference type="EMBL" id="ADNV01000331">
    <property type="protein sequence ID" value="EFG75282.1"/>
    <property type="molecule type" value="Genomic_DNA"/>
</dbReference>
<dbReference type="InterPro" id="IPR001387">
    <property type="entry name" value="Cro/C1-type_HTH"/>
</dbReference>
<dbReference type="InterPro" id="IPR010982">
    <property type="entry name" value="Lambda_DNA-bd_dom_sf"/>
</dbReference>